<dbReference type="AlphaFoldDB" id="A3U0Z0"/>
<feature type="compositionally biased region" description="Basic and acidic residues" evidence="4">
    <location>
        <begin position="135"/>
        <end position="160"/>
    </location>
</feature>
<keyword evidence="3" id="KW-0694">RNA-binding</keyword>
<dbReference type="GO" id="GO:1902209">
    <property type="term" value="P:negative regulation of bacterial-type flagellum assembly"/>
    <property type="evidence" value="ECO:0007669"/>
    <property type="project" value="InterPro"/>
</dbReference>
<evidence type="ECO:0000256" key="2">
    <source>
        <dbReference type="ARBA" id="ARBA00022795"/>
    </source>
</evidence>
<dbReference type="STRING" id="252305.OB2597_20151"/>
<comment type="caution">
    <text evidence="5">The sequence shown here is derived from an EMBL/GenBank/DDBJ whole genome shotgun (WGS) entry which is preliminary data.</text>
</comment>
<organism evidence="5 6">
    <name type="scientific">Pseudooceanicola batsensis (strain ATCC BAA-863 / DSM 15984 / KCTC 12145 / HTCC2597)</name>
    <name type="common">Oceanicola batsensis</name>
    <dbReference type="NCBI Taxonomy" id="252305"/>
    <lineage>
        <taxon>Bacteria</taxon>
        <taxon>Pseudomonadati</taxon>
        <taxon>Pseudomonadota</taxon>
        <taxon>Alphaproteobacteria</taxon>
        <taxon>Rhodobacterales</taxon>
        <taxon>Paracoccaceae</taxon>
        <taxon>Pseudooceanicola</taxon>
    </lineage>
</organism>
<evidence type="ECO:0000313" key="5">
    <source>
        <dbReference type="EMBL" id="EAQ01973.1"/>
    </source>
</evidence>
<name>A3U0Z0_PSEBH</name>
<protein>
    <submittedName>
        <fullName evidence="5">Putative flbT protein</fullName>
    </submittedName>
</protein>
<sequence length="160" mass="17782">MALQLTLKPFERLVINGCVVRNSTRKSTIVIETKADVVRGQDLLSKKAAVTPVNQAYFLVQTALTDPALQDKLRKPIQQQLAALATAFGPPNVHCVFEAANFVSQGDFYKALRALRPLMKREAEILGANVPRPASLRDEMERDGQHVVQEEEPAYRREAG</sequence>
<keyword evidence="2" id="KW-1005">Bacterial flagellum biogenesis</keyword>
<dbReference type="GO" id="GO:0044781">
    <property type="term" value="P:bacterial-type flagellum organization"/>
    <property type="evidence" value="ECO:0007669"/>
    <property type="project" value="UniProtKB-KW"/>
</dbReference>
<reference evidence="5 6" key="1">
    <citation type="journal article" date="2010" name="J. Bacteriol.">
        <title>Genome sequences of Oceanicola granulosus HTCC2516(T) and Oceanicola batsensis HTCC2597(TDelta).</title>
        <authorList>
            <person name="Thrash J.C."/>
            <person name="Cho J.C."/>
            <person name="Vergin K.L."/>
            <person name="Giovannoni S.J."/>
        </authorList>
    </citation>
    <scope>NUCLEOTIDE SEQUENCE [LARGE SCALE GENOMIC DNA]</scope>
    <source>
        <strain evidence="6">ATCC BAA-863 / DSM 15984 / KCTC 12145 / HTCC2597</strain>
    </source>
</reference>
<accession>A3U0Z0</accession>
<evidence type="ECO:0000313" key="6">
    <source>
        <dbReference type="Proteomes" id="UP000004318"/>
    </source>
</evidence>
<evidence type="ECO:0000256" key="3">
    <source>
        <dbReference type="ARBA" id="ARBA00022884"/>
    </source>
</evidence>
<dbReference type="HOGENOM" id="CLU_130913_1_0_5"/>
<evidence type="ECO:0000256" key="1">
    <source>
        <dbReference type="ARBA" id="ARBA00022491"/>
    </source>
</evidence>
<dbReference type="Pfam" id="PF07378">
    <property type="entry name" value="FlbT"/>
    <property type="match status" value="1"/>
</dbReference>
<dbReference type="Proteomes" id="UP000004318">
    <property type="component" value="Unassembled WGS sequence"/>
</dbReference>
<dbReference type="InterPro" id="IPR009967">
    <property type="entry name" value="Flagellum_FlbT"/>
</dbReference>
<evidence type="ECO:0000256" key="4">
    <source>
        <dbReference type="SAM" id="MobiDB-lite"/>
    </source>
</evidence>
<gene>
    <name evidence="5" type="ORF">OB2597_20151</name>
</gene>
<dbReference type="GO" id="GO:0006402">
    <property type="term" value="P:mRNA catabolic process"/>
    <property type="evidence" value="ECO:0007669"/>
    <property type="project" value="InterPro"/>
</dbReference>
<keyword evidence="6" id="KW-1185">Reference proteome</keyword>
<proteinExistence type="predicted"/>
<dbReference type="EMBL" id="AAMO01000009">
    <property type="protein sequence ID" value="EAQ01973.1"/>
    <property type="molecule type" value="Genomic_DNA"/>
</dbReference>
<keyword evidence="1" id="KW-0678">Repressor</keyword>
<dbReference type="GO" id="GO:0048027">
    <property type="term" value="F:mRNA 5'-UTR binding"/>
    <property type="evidence" value="ECO:0007669"/>
    <property type="project" value="InterPro"/>
</dbReference>
<feature type="region of interest" description="Disordered" evidence="4">
    <location>
        <begin position="134"/>
        <end position="160"/>
    </location>
</feature>
<dbReference type="OrthoDB" id="8561314at2"/>
<dbReference type="RefSeq" id="WP_009803973.1">
    <property type="nucleotide sequence ID" value="NZ_AAMO01000009.1"/>
</dbReference>